<evidence type="ECO:0000313" key="2">
    <source>
        <dbReference type="EMBL" id="KAK2601599.1"/>
    </source>
</evidence>
<proteinExistence type="predicted"/>
<dbReference type="PANTHER" id="PTHR24148:SF81">
    <property type="entry name" value="HETEROKARYON INCOMPATIBILITY DOMAIN-CONTAINING PROTEIN"/>
    <property type="match status" value="1"/>
</dbReference>
<sequence>MAANQSRRRADAYAVRETAEDCLEQNAFSYKPLSTDVDCTRLIEIQPAEFGHTPLSCRLVQYAFKDRPQYEALSYTWGSSGSKKRRIEVNGCFLEIGANLFDALCFLRQQEDKSQNSEEQQSRTCRYWIDALCINQDDILERNRQVAMMGQIYFRATTVVVWLGRKYLRYQDKLSEDKSSSITDDTRAYATGSTEGDQNEDVKNMIAPKGSVEQQEMVKLLCDDQYWTRVWIVQEIGQASQLRVCFGRQAVSWEAFIHLITLHNRNGGPMRLHRLLQERDHDGYTLRKLLQDHQEARCEDPKDKIYGLVGLAADARGFPMDYGRSLINIWTDIMEFVNGRRLLPDSDVISFGKLVKFLLMGATCDPWQQITSKSTIGDVQQRIGLIDDSTTPNDLRVFNIKANVFGQIKYIGPTVSEIVGDLARENEWAMSSQQVFRDDLGAAQRENRMLLRAVLDVNNAELPDLCHNHASSVVWNLRDYHHAVNSYIQRCPLDQNNTVIRDTGSSSDPHLYQAANRRRGQTQWKMGVASRQAEVGDMLCWIKGLRKAAVVSVLRRLNDCTTQLRIVGTAMAAEDMAGNPSKIDRSLPRFTDEMELKMDARTIFVLLA</sequence>
<organism evidence="2 3">
    <name type="scientific">Conoideocrella luteorostrata</name>
    <dbReference type="NCBI Taxonomy" id="1105319"/>
    <lineage>
        <taxon>Eukaryota</taxon>
        <taxon>Fungi</taxon>
        <taxon>Dikarya</taxon>
        <taxon>Ascomycota</taxon>
        <taxon>Pezizomycotina</taxon>
        <taxon>Sordariomycetes</taxon>
        <taxon>Hypocreomycetidae</taxon>
        <taxon>Hypocreales</taxon>
        <taxon>Clavicipitaceae</taxon>
        <taxon>Conoideocrella</taxon>
    </lineage>
</organism>
<reference evidence="2" key="1">
    <citation type="submission" date="2023-06" db="EMBL/GenBank/DDBJ databases">
        <title>Conoideocrella luteorostrata (Hypocreales: Clavicipitaceae), a potential biocontrol fungus for elongate hemlock scale in United States Christmas tree production areas.</title>
        <authorList>
            <person name="Barrett H."/>
            <person name="Lovett B."/>
            <person name="Macias A.M."/>
            <person name="Stajich J.E."/>
            <person name="Kasson M.T."/>
        </authorList>
    </citation>
    <scope>NUCLEOTIDE SEQUENCE</scope>
    <source>
        <strain evidence="2">ARSEF 14590</strain>
    </source>
</reference>
<dbReference type="AlphaFoldDB" id="A0AAJ0CTK8"/>
<dbReference type="InterPro" id="IPR052895">
    <property type="entry name" value="HetReg/Transcr_Mod"/>
</dbReference>
<gene>
    <name evidence="2" type="ORF">QQS21_004834</name>
</gene>
<evidence type="ECO:0000259" key="1">
    <source>
        <dbReference type="Pfam" id="PF06985"/>
    </source>
</evidence>
<dbReference type="EMBL" id="JASWJB010000074">
    <property type="protein sequence ID" value="KAK2601599.1"/>
    <property type="molecule type" value="Genomic_DNA"/>
</dbReference>
<evidence type="ECO:0000313" key="3">
    <source>
        <dbReference type="Proteomes" id="UP001251528"/>
    </source>
</evidence>
<accession>A0AAJ0CTK8</accession>
<comment type="caution">
    <text evidence="2">The sequence shown here is derived from an EMBL/GenBank/DDBJ whole genome shotgun (WGS) entry which is preliminary data.</text>
</comment>
<protein>
    <recommendedName>
        <fullName evidence="1">Heterokaryon incompatibility domain-containing protein</fullName>
    </recommendedName>
</protein>
<name>A0AAJ0CTK8_9HYPO</name>
<dbReference type="Proteomes" id="UP001251528">
    <property type="component" value="Unassembled WGS sequence"/>
</dbReference>
<feature type="domain" description="Heterokaryon incompatibility" evidence="1">
    <location>
        <begin position="70"/>
        <end position="235"/>
    </location>
</feature>
<dbReference type="InterPro" id="IPR010730">
    <property type="entry name" value="HET"/>
</dbReference>
<dbReference type="Pfam" id="PF06985">
    <property type="entry name" value="HET"/>
    <property type="match status" value="1"/>
</dbReference>
<dbReference type="PANTHER" id="PTHR24148">
    <property type="entry name" value="ANKYRIN REPEAT DOMAIN-CONTAINING PROTEIN 39 HOMOLOG-RELATED"/>
    <property type="match status" value="1"/>
</dbReference>
<keyword evidence="3" id="KW-1185">Reference proteome</keyword>